<organism evidence="1">
    <name type="scientific">Lepeophtheirus salmonis</name>
    <name type="common">Salmon louse</name>
    <name type="synonym">Caligus salmonis</name>
    <dbReference type="NCBI Taxonomy" id="72036"/>
    <lineage>
        <taxon>Eukaryota</taxon>
        <taxon>Metazoa</taxon>
        <taxon>Ecdysozoa</taxon>
        <taxon>Arthropoda</taxon>
        <taxon>Crustacea</taxon>
        <taxon>Multicrustacea</taxon>
        <taxon>Hexanauplia</taxon>
        <taxon>Copepoda</taxon>
        <taxon>Siphonostomatoida</taxon>
        <taxon>Caligidae</taxon>
        <taxon>Lepeophtheirus</taxon>
    </lineage>
</organism>
<dbReference type="EMBL" id="HACA01010240">
    <property type="protein sequence ID" value="CDW27601.1"/>
    <property type="molecule type" value="Transcribed_RNA"/>
</dbReference>
<proteinExistence type="predicted"/>
<name>A0A0K2TQD7_LEPSM</name>
<feature type="non-terminal residue" evidence="1">
    <location>
        <position position="1"/>
    </location>
</feature>
<dbReference type="AlphaFoldDB" id="A0A0K2TQD7"/>
<accession>A0A0K2TQD7</accession>
<reference evidence="1" key="1">
    <citation type="submission" date="2014-05" db="EMBL/GenBank/DDBJ databases">
        <authorList>
            <person name="Chronopoulou M."/>
        </authorList>
    </citation>
    <scope>NUCLEOTIDE SEQUENCE</scope>
    <source>
        <tissue evidence="1">Whole organism</tissue>
    </source>
</reference>
<evidence type="ECO:0000313" key="1">
    <source>
        <dbReference type="EMBL" id="CDW27601.1"/>
    </source>
</evidence>
<protein>
    <submittedName>
        <fullName evidence="1">Uncharacterized protein</fullName>
    </submittedName>
</protein>
<sequence>LSYLVTGFLFDNAVFKLSRFKVGDTLIPAPCRRSYFLFCCSDILH</sequence>